<sequence>MPNEERGSWSDFVRNWELFYRYGGATKVDTYRSVADKPYDRERRRESRKSLTYPPVEFSGVQAREVGLAFADKAQRANYSIHACAIMRNHVHLVIGRHRYDFLQIANLLKGAATTRLTQRNLHPLQQCRTPRGTIPSPWAHRCWVVFLDSEVDVRRAVKYVEDNPEKEGKKRQVWSCVVPYPAR</sequence>
<dbReference type="Proteomes" id="UP000593765">
    <property type="component" value="Chromosome"/>
</dbReference>
<dbReference type="Gene3D" id="3.30.70.1290">
    <property type="entry name" value="Transposase IS200-like"/>
    <property type="match status" value="1"/>
</dbReference>
<accession>A0A7M2X1E1</accession>
<dbReference type="SUPFAM" id="SSF143422">
    <property type="entry name" value="Transposase IS200-like"/>
    <property type="match status" value="1"/>
</dbReference>
<dbReference type="GO" id="GO:0003677">
    <property type="term" value="F:DNA binding"/>
    <property type="evidence" value="ECO:0007669"/>
    <property type="project" value="InterPro"/>
</dbReference>
<dbReference type="KEGG" id="hbs:IPV69_07915"/>
<name>A0A7M2X1E1_9BACT</name>
<evidence type="ECO:0000313" key="3">
    <source>
        <dbReference type="Proteomes" id="UP000593765"/>
    </source>
</evidence>
<evidence type="ECO:0000313" key="2">
    <source>
        <dbReference type="EMBL" id="QOV91272.1"/>
    </source>
</evidence>
<reference evidence="2 3" key="1">
    <citation type="submission" date="2020-10" db="EMBL/GenBank/DDBJ databases">
        <title>Wide distribution of Phycisphaera-like planctomycetes from WD2101 soil group in peatlands and genome analysis of the first cultivated representative.</title>
        <authorList>
            <person name="Dedysh S.N."/>
            <person name="Beletsky A.V."/>
            <person name="Ivanova A."/>
            <person name="Kulichevskaya I.S."/>
            <person name="Suzina N.E."/>
            <person name="Philippov D.A."/>
            <person name="Rakitin A.L."/>
            <person name="Mardanov A.V."/>
            <person name="Ravin N.V."/>
        </authorList>
    </citation>
    <scope>NUCLEOTIDE SEQUENCE [LARGE SCALE GENOMIC DNA]</scope>
    <source>
        <strain evidence="2 3">M1803</strain>
    </source>
</reference>
<dbReference type="EMBL" id="CP063458">
    <property type="protein sequence ID" value="QOV91272.1"/>
    <property type="molecule type" value="Genomic_DNA"/>
</dbReference>
<keyword evidence="3" id="KW-1185">Reference proteome</keyword>
<dbReference type="InterPro" id="IPR036515">
    <property type="entry name" value="Transposase_17_sf"/>
</dbReference>
<organism evidence="2 3">
    <name type="scientific">Humisphaera borealis</name>
    <dbReference type="NCBI Taxonomy" id="2807512"/>
    <lineage>
        <taxon>Bacteria</taxon>
        <taxon>Pseudomonadati</taxon>
        <taxon>Planctomycetota</taxon>
        <taxon>Phycisphaerae</taxon>
        <taxon>Tepidisphaerales</taxon>
        <taxon>Tepidisphaeraceae</taxon>
        <taxon>Humisphaera</taxon>
    </lineage>
</organism>
<evidence type="ECO:0000259" key="1">
    <source>
        <dbReference type="SMART" id="SM01321"/>
    </source>
</evidence>
<dbReference type="GO" id="GO:0004803">
    <property type="term" value="F:transposase activity"/>
    <property type="evidence" value="ECO:0007669"/>
    <property type="project" value="InterPro"/>
</dbReference>
<protein>
    <submittedName>
        <fullName evidence="2">Transposase</fullName>
    </submittedName>
</protein>
<dbReference type="GO" id="GO:0006313">
    <property type="term" value="P:DNA transposition"/>
    <property type="evidence" value="ECO:0007669"/>
    <property type="project" value="InterPro"/>
</dbReference>
<dbReference type="SMART" id="SM01321">
    <property type="entry name" value="Y1_Tnp"/>
    <property type="match status" value="1"/>
</dbReference>
<dbReference type="InterPro" id="IPR002686">
    <property type="entry name" value="Transposase_17"/>
</dbReference>
<dbReference type="AlphaFoldDB" id="A0A7M2X1E1"/>
<proteinExistence type="predicted"/>
<dbReference type="Pfam" id="PF01797">
    <property type="entry name" value="Y1_Tnp"/>
    <property type="match status" value="1"/>
</dbReference>
<feature type="domain" description="Transposase IS200-like" evidence="1">
    <location>
        <begin position="48"/>
        <end position="164"/>
    </location>
</feature>
<gene>
    <name evidence="2" type="ORF">IPV69_07915</name>
</gene>